<feature type="compositionally biased region" description="Basic residues" evidence="1">
    <location>
        <begin position="32"/>
        <end position="41"/>
    </location>
</feature>
<sequence length="74" mass="8342">WTSAWFRSPTPDRTRCRTPDTRYRTPESRPVRCPRARRRQRWASTSARSDAPSPAVSCGRPSSAAPSGSSRRPV</sequence>
<gene>
    <name evidence="2" type="ORF">AVDCRST_MAG59-3403</name>
</gene>
<protein>
    <submittedName>
        <fullName evidence="2">Uncharacterized protein</fullName>
    </submittedName>
</protein>
<evidence type="ECO:0000256" key="1">
    <source>
        <dbReference type="SAM" id="MobiDB-lite"/>
    </source>
</evidence>
<dbReference type="EMBL" id="CADCWF010000249">
    <property type="protein sequence ID" value="CAA9570104.1"/>
    <property type="molecule type" value="Genomic_DNA"/>
</dbReference>
<evidence type="ECO:0000313" key="2">
    <source>
        <dbReference type="EMBL" id="CAA9570104.1"/>
    </source>
</evidence>
<accession>A0A6J4V6J1</accession>
<feature type="non-terminal residue" evidence="2">
    <location>
        <position position="74"/>
    </location>
</feature>
<organism evidence="2">
    <name type="scientific">uncultured Thermomicrobiales bacterium</name>
    <dbReference type="NCBI Taxonomy" id="1645740"/>
    <lineage>
        <taxon>Bacteria</taxon>
        <taxon>Pseudomonadati</taxon>
        <taxon>Thermomicrobiota</taxon>
        <taxon>Thermomicrobia</taxon>
        <taxon>Thermomicrobiales</taxon>
        <taxon>environmental samples</taxon>
    </lineage>
</organism>
<name>A0A6J4V6J1_9BACT</name>
<proteinExistence type="predicted"/>
<feature type="non-terminal residue" evidence="2">
    <location>
        <position position="1"/>
    </location>
</feature>
<reference evidence="2" key="1">
    <citation type="submission" date="2020-02" db="EMBL/GenBank/DDBJ databases">
        <authorList>
            <person name="Meier V. D."/>
        </authorList>
    </citation>
    <scope>NUCLEOTIDE SEQUENCE</scope>
    <source>
        <strain evidence="2">AVDCRST_MAG59</strain>
    </source>
</reference>
<dbReference type="AlphaFoldDB" id="A0A6J4V6J1"/>
<feature type="compositionally biased region" description="Low complexity" evidence="1">
    <location>
        <begin position="59"/>
        <end position="74"/>
    </location>
</feature>
<feature type="region of interest" description="Disordered" evidence="1">
    <location>
        <begin position="1"/>
        <end position="74"/>
    </location>
</feature>
<feature type="compositionally biased region" description="Basic and acidic residues" evidence="1">
    <location>
        <begin position="10"/>
        <end position="30"/>
    </location>
</feature>